<evidence type="ECO:0000313" key="2">
    <source>
        <dbReference type="Proteomes" id="UP000276133"/>
    </source>
</evidence>
<dbReference type="Proteomes" id="UP000276133">
    <property type="component" value="Unassembled WGS sequence"/>
</dbReference>
<reference evidence="1 2" key="1">
    <citation type="journal article" date="2018" name="Sci. Rep.">
        <title>Genomic signatures of local adaptation to the degree of environmental predictability in rotifers.</title>
        <authorList>
            <person name="Franch-Gras L."/>
            <person name="Hahn C."/>
            <person name="Garcia-Roger E.M."/>
            <person name="Carmona M.J."/>
            <person name="Serra M."/>
            <person name="Gomez A."/>
        </authorList>
    </citation>
    <scope>NUCLEOTIDE SEQUENCE [LARGE SCALE GENOMIC DNA]</scope>
    <source>
        <strain evidence="1">HYR1</strain>
    </source>
</reference>
<accession>A0A3M7QET3</accession>
<proteinExistence type="predicted"/>
<dbReference type="AlphaFoldDB" id="A0A3M7QET3"/>
<comment type="caution">
    <text evidence="1">The sequence shown here is derived from an EMBL/GenBank/DDBJ whole genome shotgun (WGS) entry which is preliminary data.</text>
</comment>
<gene>
    <name evidence="1" type="ORF">BpHYR1_037956</name>
</gene>
<name>A0A3M7QET3_BRAPC</name>
<evidence type="ECO:0000313" key="1">
    <source>
        <dbReference type="EMBL" id="RNA09445.1"/>
    </source>
</evidence>
<protein>
    <recommendedName>
        <fullName evidence="3">RNA-directed DNA polymerase from mobile element jockey-like</fullName>
    </recommendedName>
</protein>
<sequence length="69" mass="7935">MKSNPTRCDINDLCLIKQFRVSKNRVIREWNSLPKAVISGSTVNQFKNSLEAWKYSSGQRVQRPGVTRP</sequence>
<evidence type="ECO:0008006" key="3">
    <source>
        <dbReference type="Google" id="ProtNLM"/>
    </source>
</evidence>
<organism evidence="1 2">
    <name type="scientific">Brachionus plicatilis</name>
    <name type="common">Marine rotifer</name>
    <name type="synonym">Brachionus muelleri</name>
    <dbReference type="NCBI Taxonomy" id="10195"/>
    <lineage>
        <taxon>Eukaryota</taxon>
        <taxon>Metazoa</taxon>
        <taxon>Spiralia</taxon>
        <taxon>Gnathifera</taxon>
        <taxon>Rotifera</taxon>
        <taxon>Eurotatoria</taxon>
        <taxon>Monogononta</taxon>
        <taxon>Pseudotrocha</taxon>
        <taxon>Ploima</taxon>
        <taxon>Brachionidae</taxon>
        <taxon>Brachionus</taxon>
    </lineage>
</organism>
<keyword evidence="2" id="KW-1185">Reference proteome</keyword>
<dbReference type="EMBL" id="REGN01006468">
    <property type="protein sequence ID" value="RNA09445.1"/>
    <property type="molecule type" value="Genomic_DNA"/>
</dbReference>